<dbReference type="EMBL" id="CP017834">
    <property type="protein sequence ID" value="APJ04807.1"/>
    <property type="molecule type" value="Genomic_DNA"/>
</dbReference>
<keyword evidence="1" id="KW-0732">Signal</keyword>
<dbReference type="Proteomes" id="UP000184731">
    <property type="component" value="Chromosome"/>
</dbReference>
<dbReference type="RefSeq" id="WP_148698565.1">
    <property type="nucleotide sequence ID" value="NZ_CP017834.1"/>
</dbReference>
<dbReference type="AlphaFoldDB" id="A0A1L4D3Q5"/>
<organism evidence="2 3">
    <name type="scientific">Silvanigrella aquatica</name>
    <dbReference type="NCBI Taxonomy" id="1915309"/>
    <lineage>
        <taxon>Bacteria</taxon>
        <taxon>Pseudomonadati</taxon>
        <taxon>Bdellovibrionota</taxon>
        <taxon>Oligoflexia</taxon>
        <taxon>Silvanigrellales</taxon>
        <taxon>Silvanigrellaceae</taxon>
        <taxon>Silvanigrella</taxon>
    </lineage>
</organism>
<feature type="chain" id="PRO_5013063623" evidence="1">
    <location>
        <begin position="23"/>
        <end position="155"/>
    </location>
</feature>
<name>A0A1L4D3Q5_9BACT</name>
<keyword evidence="3" id="KW-1185">Reference proteome</keyword>
<evidence type="ECO:0000256" key="1">
    <source>
        <dbReference type="SAM" id="SignalP"/>
    </source>
</evidence>
<accession>A0A1L4D3Q5</accession>
<feature type="signal peptide" evidence="1">
    <location>
        <begin position="1"/>
        <end position="22"/>
    </location>
</feature>
<proteinExistence type="predicted"/>
<dbReference type="KEGG" id="saqi:AXG55_13230"/>
<sequence>MNKIIKSCITSLVLLNFGNAFSQNLNLSIENECREQSIGEHQRLNAIRINNYTPDRLTQLCYSLRTTSPSQYNIIDYYDITLINLLTRIREIEIQSNNQNTNLLKCFNMEHLKIKLAKAVFTERNGSEASFRSKINITNRKIESNCQNMFRSGHQ</sequence>
<gene>
    <name evidence="2" type="ORF">AXG55_13230</name>
</gene>
<reference evidence="2 3" key="1">
    <citation type="submission" date="2016-10" db="EMBL/GenBank/DDBJ databases">
        <title>Silvanigrella aquatica sp. nov., isolated from a freshwater lake located in the Black Forest, Germany, description of Silvanigrellaceae fam. nov., Silvanigrellales ord. nov., reclassification of the order Bdellovibrionales in the class Oligoflexia, reclassification of the families Bacteriovoracaceae and Halobacteriovoraceae in the new order Bacteriovoracales ord. nov., and reclassification of the family Pseudobacteriovoracaceae in the order Oligoflexiales.</title>
        <authorList>
            <person name="Hahn M.W."/>
            <person name="Schmidt J."/>
            <person name="Koll U."/>
            <person name="Rohde M."/>
            <person name="Verbag S."/>
            <person name="Pitt A."/>
            <person name="Nakai R."/>
            <person name="Naganuma T."/>
            <person name="Lang E."/>
        </authorList>
    </citation>
    <scope>NUCLEOTIDE SEQUENCE [LARGE SCALE GENOMIC DNA]</scope>
    <source>
        <strain evidence="2 3">MWH-Nonnen-W8red</strain>
    </source>
</reference>
<evidence type="ECO:0000313" key="3">
    <source>
        <dbReference type="Proteomes" id="UP000184731"/>
    </source>
</evidence>
<evidence type="ECO:0000313" key="2">
    <source>
        <dbReference type="EMBL" id="APJ04807.1"/>
    </source>
</evidence>
<protein>
    <submittedName>
        <fullName evidence="2">Uncharacterized protein</fullName>
    </submittedName>
</protein>